<feature type="transmembrane region" description="Helical" evidence="1">
    <location>
        <begin position="33"/>
        <end position="50"/>
    </location>
</feature>
<proteinExistence type="predicted"/>
<name>A0A419UWU0_9BACL</name>
<sequence>MNIALSGMFTFFIVSIKMTGFIAEGDGVNDYGILLSVGWIVGLLMTFYTHKKKSKRWFILTIIAGWLLPIANIYIYGYVSDVVERLF</sequence>
<gene>
    <name evidence="2" type="ORF">ATL39_3032</name>
</gene>
<keyword evidence="3" id="KW-1185">Reference proteome</keyword>
<dbReference type="EMBL" id="RAPK01000011">
    <property type="protein sequence ID" value="RKD69608.1"/>
    <property type="molecule type" value="Genomic_DNA"/>
</dbReference>
<comment type="caution">
    <text evidence="2">The sequence shown here is derived from an EMBL/GenBank/DDBJ whole genome shotgun (WGS) entry which is preliminary data.</text>
</comment>
<evidence type="ECO:0000313" key="3">
    <source>
        <dbReference type="Proteomes" id="UP000285120"/>
    </source>
</evidence>
<accession>A0A419UWU0</accession>
<keyword evidence="1" id="KW-1133">Transmembrane helix</keyword>
<organism evidence="2 3">
    <name type="scientific">Sinobaca qinghaiensis</name>
    <dbReference type="NCBI Taxonomy" id="342944"/>
    <lineage>
        <taxon>Bacteria</taxon>
        <taxon>Bacillati</taxon>
        <taxon>Bacillota</taxon>
        <taxon>Bacilli</taxon>
        <taxon>Bacillales</taxon>
        <taxon>Sporolactobacillaceae</taxon>
        <taxon>Sinobaca</taxon>
    </lineage>
</organism>
<keyword evidence="1" id="KW-0812">Transmembrane</keyword>
<evidence type="ECO:0000256" key="1">
    <source>
        <dbReference type="SAM" id="Phobius"/>
    </source>
</evidence>
<dbReference type="Proteomes" id="UP000285120">
    <property type="component" value="Unassembled WGS sequence"/>
</dbReference>
<evidence type="ECO:0000313" key="2">
    <source>
        <dbReference type="EMBL" id="RKD69608.1"/>
    </source>
</evidence>
<protein>
    <submittedName>
        <fullName evidence="2">Uncharacterized protein</fullName>
    </submittedName>
</protein>
<keyword evidence="1" id="KW-0472">Membrane</keyword>
<dbReference type="AlphaFoldDB" id="A0A419UWU0"/>
<feature type="transmembrane region" description="Helical" evidence="1">
    <location>
        <begin position="57"/>
        <end position="79"/>
    </location>
</feature>
<reference evidence="2 3" key="1">
    <citation type="submission" date="2018-09" db="EMBL/GenBank/DDBJ databases">
        <title>Genomic Encyclopedia of Archaeal and Bacterial Type Strains, Phase II (KMG-II): from individual species to whole genera.</title>
        <authorList>
            <person name="Goeker M."/>
        </authorList>
    </citation>
    <scope>NUCLEOTIDE SEQUENCE [LARGE SCALE GENOMIC DNA]</scope>
    <source>
        <strain evidence="2 3">DSM 17008</strain>
    </source>
</reference>